<protein>
    <submittedName>
        <fullName evidence="5">Transcriptional regulator, DeoR family</fullName>
    </submittedName>
</protein>
<dbReference type="PROSITE" id="PS51000">
    <property type="entry name" value="HTH_DEOR_2"/>
    <property type="match status" value="1"/>
</dbReference>
<dbReference type="Gene3D" id="3.40.50.1360">
    <property type="match status" value="1"/>
</dbReference>
<dbReference type="PROSITE" id="PS00894">
    <property type="entry name" value="HTH_DEOR_1"/>
    <property type="match status" value="1"/>
</dbReference>
<dbReference type="InterPro" id="IPR014036">
    <property type="entry name" value="DeoR-like_C"/>
</dbReference>
<dbReference type="InterPro" id="IPR036390">
    <property type="entry name" value="WH_DNA-bd_sf"/>
</dbReference>
<dbReference type="SMART" id="SM00420">
    <property type="entry name" value="HTH_DEOR"/>
    <property type="match status" value="1"/>
</dbReference>
<evidence type="ECO:0000256" key="3">
    <source>
        <dbReference type="ARBA" id="ARBA00023163"/>
    </source>
</evidence>
<dbReference type="InterPro" id="IPR018356">
    <property type="entry name" value="Tscrpt_reg_HTH_DeoR_CS"/>
</dbReference>
<evidence type="ECO:0000259" key="4">
    <source>
        <dbReference type="PROSITE" id="PS51000"/>
    </source>
</evidence>
<dbReference type="InterPro" id="IPR037171">
    <property type="entry name" value="NagB/RpiA_transferase-like"/>
</dbReference>
<dbReference type="SUPFAM" id="SSF100950">
    <property type="entry name" value="NagB/RpiA/CoA transferase-like"/>
    <property type="match status" value="1"/>
</dbReference>
<reference evidence="6" key="1">
    <citation type="submission" date="2017-02" db="EMBL/GenBank/DDBJ databases">
        <authorList>
            <person name="Varghese N."/>
            <person name="Submissions S."/>
        </authorList>
    </citation>
    <scope>NUCLEOTIDE SEQUENCE [LARGE SCALE GENOMIC DNA]</scope>
    <source>
        <strain evidence="6">DSM 24091</strain>
    </source>
</reference>
<dbReference type="SMART" id="SM01134">
    <property type="entry name" value="DeoRC"/>
    <property type="match status" value="1"/>
</dbReference>
<evidence type="ECO:0000313" key="5">
    <source>
        <dbReference type="EMBL" id="SKC11981.1"/>
    </source>
</evidence>
<accession>A0A1T5GU94</accession>
<dbReference type="GO" id="GO:0003700">
    <property type="term" value="F:DNA-binding transcription factor activity"/>
    <property type="evidence" value="ECO:0007669"/>
    <property type="project" value="InterPro"/>
</dbReference>
<dbReference type="AlphaFoldDB" id="A0A1T5GU94"/>
<keyword evidence="1" id="KW-0805">Transcription regulation</keyword>
<keyword evidence="6" id="KW-1185">Reference proteome</keyword>
<dbReference type="SUPFAM" id="SSF46785">
    <property type="entry name" value="Winged helix' DNA-binding domain"/>
    <property type="match status" value="1"/>
</dbReference>
<dbReference type="Gene3D" id="1.10.10.10">
    <property type="entry name" value="Winged helix-like DNA-binding domain superfamily/Winged helix DNA-binding domain"/>
    <property type="match status" value="1"/>
</dbReference>
<gene>
    <name evidence="5" type="ORF">SAMN05660841_04362</name>
</gene>
<proteinExistence type="predicted"/>
<organism evidence="5 6">
    <name type="scientific">Sphingobacterium nematocida</name>
    <dbReference type="NCBI Taxonomy" id="1513896"/>
    <lineage>
        <taxon>Bacteria</taxon>
        <taxon>Pseudomonadati</taxon>
        <taxon>Bacteroidota</taxon>
        <taxon>Sphingobacteriia</taxon>
        <taxon>Sphingobacteriales</taxon>
        <taxon>Sphingobacteriaceae</taxon>
        <taxon>Sphingobacterium</taxon>
    </lineage>
</organism>
<name>A0A1T5GU94_9SPHI</name>
<dbReference type="Pfam" id="PF00455">
    <property type="entry name" value="DeoRC"/>
    <property type="match status" value="1"/>
</dbReference>
<sequence>MKNITDRHEYILKKIKENNKVAIQELSDEMNVSGVTIRKDLKLLEDKNLLFRIKGGASNNNPYASDRPILIKENINSDEKNKIGKKAVEMIQDNDSILIGSGTTAYALARHLDTSERITVITPALKVALELCNKPNIEVLQLGGLIRPSSSSVAGQYAMRILDDVSCGILFLGVDGIDLDFGITISNLTEATLNQKMLSTSQKVVILADSTKFGRRGLGKVCNIEDVDCIITDKNTSSKYINALEDAGIQVIIAD</sequence>
<keyword evidence="2" id="KW-0238">DNA-binding</keyword>
<dbReference type="EMBL" id="FUZF01000036">
    <property type="protein sequence ID" value="SKC11981.1"/>
    <property type="molecule type" value="Genomic_DNA"/>
</dbReference>
<dbReference type="OrthoDB" id="9797223at2"/>
<dbReference type="RefSeq" id="WP_079645969.1">
    <property type="nucleotide sequence ID" value="NZ_FUZF01000036.1"/>
</dbReference>
<evidence type="ECO:0000256" key="1">
    <source>
        <dbReference type="ARBA" id="ARBA00023015"/>
    </source>
</evidence>
<evidence type="ECO:0000256" key="2">
    <source>
        <dbReference type="ARBA" id="ARBA00023125"/>
    </source>
</evidence>
<keyword evidence="3" id="KW-0804">Transcription</keyword>
<dbReference type="Pfam" id="PF08220">
    <property type="entry name" value="HTH_DeoR"/>
    <property type="match status" value="1"/>
</dbReference>
<feature type="domain" description="HTH deoR-type" evidence="4">
    <location>
        <begin position="4"/>
        <end position="59"/>
    </location>
</feature>
<dbReference type="PRINTS" id="PR00037">
    <property type="entry name" value="HTHLACR"/>
</dbReference>
<dbReference type="Proteomes" id="UP000190150">
    <property type="component" value="Unassembled WGS sequence"/>
</dbReference>
<evidence type="ECO:0000313" key="6">
    <source>
        <dbReference type="Proteomes" id="UP000190150"/>
    </source>
</evidence>
<dbReference type="InterPro" id="IPR001034">
    <property type="entry name" value="DeoR_HTH"/>
</dbReference>
<dbReference type="GO" id="GO:0003677">
    <property type="term" value="F:DNA binding"/>
    <property type="evidence" value="ECO:0007669"/>
    <property type="project" value="UniProtKB-KW"/>
</dbReference>
<dbReference type="InterPro" id="IPR050313">
    <property type="entry name" value="Carb_Metab_HTH_regulators"/>
</dbReference>
<dbReference type="InterPro" id="IPR036388">
    <property type="entry name" value="WH-like_DNA-bd_sf"/>
</dbReference>
<dbReference type="PANTHER" id="PTHR30363">
    <property type="entry name" value="HTH-TYPE TRANSCRIPTIONAL REGULATOR SRLR-RELATED"/>
    <property type="match status" value="1"/>
</dbReference>
<dbReference type="STRING" id="1513896.SAMN05660841_04362"/>
<dbReference type="PANTHER" id="PTHR30363:SF46">
    <property type="entry name" value="LYSR FAMILY TRANSCRIPTIONAL REGULATOR"/>
    <property type="match status" value="1"/>
</dbReference>